<feature type="compositionally biased region" description="Basic and acidic residues" evidence="1">
    <location>
        <begin position="97"/>
        <end position="106"/>
    </location>
</feature>
<dbReference type="Proteomes" id="UP000243459">
    <property type="component" value="Chromosome 6"/>
</dbReference>
<feature type="region of interest" description="Disordered" evidence="1">
    <location>
        <begin position="238"/>
        <end position="271"/>
    </location>
</feature>
<dbReference type="EMBL" id="CM007386">
    <property type="protein sequence ID" value="ONK66754.1"/>
    <property type="molecule type" value="Genomic_DNA"/>
</dbReference>
<dbReference type="Gramene" id="ONK66754">
    <property type="protein sequence ID" value="ONK66754"/>
    <property type="gene ID" value="A4U43_C06F11600"/>
</dbReference>
<keyword evidence="3" id="KW-1185">Reference proteome</keyword>
<dbReference type="AlphaFoldDB" id="A0A5P1ELU4"/>
<evidence type="ECO:0000313" key="3">
    <source>
        <dbReference type="Proteomes" id="UP000243459"/>
    </source>
</evidence>
<feature type="compositionally biased region" description="Low complexity" evidence="1">
    <location>
        <begin position="241"/>
        <end position="252"/>
    </location>
</feature>
<feature type="compositionally biased region" description="Low complexity" evidence="1">
    <location>
        <begin position="61"/>
        <end position="94"/>
    </location>
</feature>
<organism evidence="2 3">
    <name type="scientific">Asparagus officinalis</name>
    <name type="common">Garden asparagus</name>
    <dbReference type="NCBI Taxonomy" id="4686"/>
    <lineage>
        <taxon>Eukaryota</taxon>
        <taxon>Viridiplantae</taxon>
        <taxon>Streptophyta</taxon>
        <taxon>Embryophyta</taxon>
        <taxon>Tracheophyta</taxon>
        <taxon>Spermatophyta</taxon>
        <taxon>Magnoliopsida</taxon>
        <taxon>Liliopsida</taxon>
        <taxon>Asparagales</taxon>
        <taxon>Asparagaceae</taxon>
        <taxon>Asparagoideae</taxon>
        <taxon>Asparagus</taxon>
    </lineage>
</organism>
<reference evidence="3" key="1">
    <citation type="journal article" date="2017" name="Nat. Commun.">
        <title>The asparagus genome sheds light on the origin and evolution of a young Y chromosome.</title>
        <authorList>
            <person name="Harkess A."/>
            <person name="Zhou J."/>
            <person name="Xu C."/>
            <person name="Bowers J.E."/>
            <person name="Van der Hulst R."/>
            <person name="Ayyampalayam S."/>
            <person name="Mercati F."/>
            <person name="Riccardi P."/>
            <person name="McKain M.R."/>
            <person name="Kakrana A."/>
            <person name="Tang H."/>
            <person name="Ray J."/>
            <person name="Groenendijk J."/>
            <person name="Arikit S."/>
            <person name="Mathioni S.M."/>
            <person name="Nakano M."/>
            <person name="Shan H."/>
            <person name="Telgmann-Rauber A."/>
            <person name="Kanno A."/>
            <person name="Yue Z."/>
            <person name="Chen H."/>
            <person name="Li W."/>
            <person name="Chen Y."/>
            <person name="Xu X."/>
            <person name="Zhang Y."/>
            <person name="Luo S."/>
            <person name="Chen H."/>
            <person name="Gao J."/>
            <person name="Mao Z."/>
            <person name="Pires J.C."/>
            <person name="Luo M."/>
            <person name="Kudrna D."/>
            <person name="Wing R.A."/>
            <person name="Meyers B.C."/>
            <person name="Yi K."/>
            <person name="Kong H."/>
            <person name="Lavrijsen P."/>
            <person name="Sunseri F."/>
            <person name="Falavigna A."/>
            <person name="Ye Y."/>
            <person name="Leebens-Mack J.H."/>
            <person name="Chen G."/>
        </authorList>
    </citation>
    <scope>NUCLEOTIDE SEQUENCE [LARGE SCALE GENOMIC DNA]</scope>
    <source>
        <strain evidence="3">cv. DH0086</strain>
    </source>
</reference>
<proteinExistence type="predicted"/>
<gene>
    <name evidence="2" type="ORF">A4U43_C06F11600</name>
</gene>
<evidence type="ECO:0000313" key="2">
    <source>
        <dbReference type="EMBL" id="ONK66754.1"/>
    </source>
</evidence>
<name>A0A5P1ELU4_ASPOF</name>
<protein>
    <submittedName>
        <fullName evidence="2">Uncharacterized protein</fullName>
    </submittedName>
</protein>
<evidence type="ECO:0000256" key="1">
    <source>
        <dbReference type="SAM" id="MobiDB-lite"/>
    </source>
</evidence>
<feature type="compositionally biased region" description="Low complexity" evidence="1">
    <location>
        <begin position="22"/>
        <end position="39"/>
    </location>
</feature>
<feature type="region of interest" description="Disordered" evidence="1">
    <location>
        <begin position="1"/>
        <end position="156"/>
    </location>
</feature>
<sequence>MAAESVHRRPHFSYRHLPTPKATSTPRPQPRSRLSSRALVTFSTAESATAACSPAPDLGVTSPSFPTPTSSSPPTSNPSRTPSPGSPPSSDSSPHAPPRDLRDLHHPPHVGADAASDRNVPRFSSGCSPPPPSPPTTTTSTGTRALINTHSKDPRFPIKLPACTPMEMRDLPSFITTADAGPTAALLLYDLPRLQGGFRKDRQGGAQAGQDSGEHVGRARADAFESVPGLDLIPIGPVLPARPSSTCSSPTRRSTRGVGREAGESVAYVSS</sequence>
<accession>A0A5P1ELU4</accession>